<feature type="transmembrane region" description="Helical" evidence="1">
    <location>
        <begin position="34"/>
        <end position="52"/>
    </location>
</feature>
<protein>
    <submittedName>
        <fullName evidence="2">Uncharacterized protein</fullName>
    </submittedName>
</protein>
<keyword evidence="3" id="KW-1185">Reference proteome</keyword>
<reference evidence="2 3" key="1">
    <citation type="submission" date="2021-05" db="EMBL/GenBank/DDBJ databases">
        <title>A Polyphasic approach of four new species of the genus Ohtaekwangia: Ohtaekwangia histidinii sp. nov., Ohtaekwangia cretensis sp. nov., Ohtaekwangia indiensis sp. nov., Ohtaekwangia reichenbachii sp. nov. from diverse environment.</title>
        <authorList>
            <person name="Octaviana S."/>
        </authorList>
    </citation>
    <scope>NUCLEOTIDE SEQUENCE [LARGE SCALE GENOMIC DNA]</scope>
    <source>
        <strain evidence="2 3">PWU5</strain>
    </source>
</reference>
<keyword evidence="1" id="KW-1133">Transmembrane helix</keyword>
<feature type="transmembrane region" description="Helical" evidence="1">
    <location>
        <begin position="158"/>
        <end position="184"/>
    </location>
</feature>
<feature type="transmembrane region" description="Helical" evidence="1">
    <location>
        <begin position="249"/>
        <end position="267"/>
    </location>
</feature>
<keyword evidence="1" id="KW-0472">Membrane</keyword>
<evidence type="ECO:0000256" key="1">
    <source>
        <dbReference type="SAM" id="Phobius"/>
    </source>
</evidence>
<feature type="transmembrane region" description="Helical" evidence="1">
    <location>
        <begin position="196"/>
        <end position="212"/>
    </location>
</feature>
<evidence type="ECO:0000313" key="3">
    <source>
        <dbReference type="Proteomes" id="UP001319080"/>
    </source>
</evidence>
<gene>
    <name evidence="2" type="ORF">KK062_18100</name>
</gene>
<feature type="transmembrane region" description="Helical" evidence="1">
    <location>
        <begin position="363"/>
        <end position="383"/>
    </location>
</feature>
<proteinExistence type="predicted"/>
<organism evidence="2 3">
    <name type="scientific">Dawidia cretensis</name>
    <dbReference type="NCBI Taxonomy" id="2782350"/>
    <lineage>
        <taxon>Bacteria</taxon>
        <taxon>Pseudomonadati</taxon>
        <taxon>Bacteroidota</taxon>
        <taxon>Cytophagia</taxon>
        <taxon>Cytophagales</taxon>
        <taxon>Chryseotaleaceae</taxon>
        <taxon>Dawidia</taxon>
    </lineage>
</organism>
<dbReference type="RefSeq" id="WP_254085741.1">
    <property type="nucleotide sequence ID" value="NZ_JAHESE010000020.1"/>
</dbReference>
<comment type="caution">
    <text evidence="2">The sequence shown here is derived from an EMBL/GenBank/DDBJ whole genome shotgun (WGS) entry which is preliminary data.</text>
</comment>
<keyword evidence="1" id="KW-0812">Transmembrane</keyword>
<name>A0AAP2E266_9BACT</name>
<feature type="transmembrane region" description="Helical" evidence="1">
    <location>
        <begin position="395"/>
        <end position="416"/>
    </location>
</feature>
<dbReference type="Proteomes" id="UP001319080">
    <property type="component" value="Unassembled WGS sequence"/>
</dbReference>
<evidence type="ECO:0000313" key="2">
    <source>
        <dbReference type="EMBL" id="MBT1710164.1"/>
    </source>
</evidence>
<feature type="transmembrane region" description="Helical" evidence="1">
    <location>
        <begin position="218"/>
        <end position="237"/>
    </location>
</feature>
<feature type="transmembrane region" description="Helical" evidence="1">
    <location>
        <begin position="330"/>
        <end position="351"/>
    </location>
</feature>
<sequence length="423" mass="48097">MIITAAHTVVLLALAFLLWKRADLAIKKYFWPAWVLKLAAGAALGWIYTYYYRGGDTWEYFQDGVTLAHTARADFFTYLRFLWSGDESFDVWSQLQYQQPRALFFGKVTSLFCLLTHDQYLAVAWYFSMISFCSAWHVTTLISRHWPTARAAAVLALLYWPTVVLWTSGLIKESLAMAALYFLVATSLQVWLRQRLSVLTMGLTVLALWILWSLKYYYLAVFLPVACAALIMRCFLLPRMSSAGAISKVLVWAALFIIPAIVLSQLHPNFYPERFLSVITENYKAFQLLSATNDAAHFPALKPTPGSVLRHSPAALLTGLFRPWIWEAHTFFQVSVAIENMLLAVLIFMSFRHLPTLPVSPHRLLVLSIVVYTLLLCVFLTLSTPNFGTLSRYRVGFLPFLVLLVCAGNVVIARIFRFTQSSK</sequence>
<dbReference type="AlphaFoldDB" id="A0AAP2E266"/>
<dbReference type="EMBL" id="JAHESE010000020">
    <property type="protein sequence ID" value="MBT1710164.1"/>
    <property type="molecule type" value="Genomic_DNA"/>
</dbReference>
<accession>A0AAP2E266</accession>
<feature type="transmembrane region" description="Helical" evidence="1">
    <location>
        <begin position="120"/>
        <end position="138"/>
    </location>
</feature>